<proteinExistence type="predicted"/>
<comment type="caution">
    <text evidence="1">The sequence shown here is derived from an EMBL/GenBank/DDBJ whole genome shotgun (WGS) entry which is preliminary data.</text>
</comment>
<organism evidence="1 2">
    <name type="scientific">Solilutibacter silvestris</name>
    <dbReference type="NCBI Taxonomy" id="1645665"/>
    <lineage>
        <taxon>Bacteria</taxon>
        <taxon>Pseudomonadati</taxon>
        <taxon>Pseudomonadota</taxon>
        <taxon>Gammaproteobacteria</taxon>
        <taxon>Lysobacterales</taxon>
        <taxon>Lysobacteraceae</taxon>
        <taxon>Solilutibacter</taxon>
    </lineage>
</organism>
<keyword evidence="2" id="KW-1185">Reference proteome</keyword>
<dbReference type="AlphaFoldDB" id="A0A2K1PYI2"/>
<evidence type="ECO:0000313" key="2">
    <source>
        <dbReference type="Proteomes" id="UP000236220"/>
    </source>
</evidence>
<dbReference type="Proteomes" id="UP000236220">
    <property type="component" value="Unassembled WGS sequence"/>
</dbReference>
<dbReference type="RefSeq" id="WP_103075489.1">
    <property type="nucleotide sequence ID" value="NZ_NPZB01000002.1"/>
</dbReference>
<protein>
    <submittedName>
        <fullName evidence="1">Uncharacterized protein</fullName>
    </submittedName>
</protein>
<gene>
    <name evidence="1" type="ORF">Lysil_2009</name>
</gene>
<evidence type="ECO:0000313" key="1">
    <source>
        <dbReference type="EMBL" id="PNS07833.1"/>
    </source>
</evidence>
<dbReference type="EMBL" id="NPZB01000002">
    <property type="protein sequence ID" value="PNS07833.1"/>
    <property type="molecule type" value="Genomic_DNA"/>
</dbReference>
<reference evidence="1 2" key="1">
    <citation type="submission" date="2017-08" db="EMBL/GenBank/DDBJ databases">
        <title>Lysobacter sylvestris genome.</title>
        <authorList>
            <person name="Zhang D.-C."/>
            <person name="Albuquerque L."/>
            <person name="Franca L."/>
            <person name="Froufe H.J.C."/>
            <person name="Barroso C."/>
            <person name="Egas C."/>
            <person name="Da Costa M."/>
            <person name="Margesin R."/>
        </authorList>
    </citation>
    <scope>NUCLEOTIDE SEQUENCE [LARGE SCALE GENOMIC DNA]</scope>
    <source>
        <strain evidence="1 2">AM20-91</strain>
    </source>
</reference>
<sequence length="194" mass="21246">MNVSEIYAALAAIDAALDAGRITLEDYRGMLADRLLELVRAADKSPEGRAMLVEQRKRAMLAINGKDESLKDLDVDYADRAYGCMVVLVIDQVQAGRKAQGRGRYEHQEHEFARARLASICAATDLACVLLEAYAWPGDDVSTADTFNHREAWDRASKAGIKARELQSRIGAKVTPRVDQSFVPRHVTGNGGAS</sequence>
<accession>A0A2K1PYI2</accession>
<name>A0A2K1PYI2_9GAMM</name>